<gene>
    <name evidence="1" type="ORF">AVEN_99429_1</name>
</gene>
<keyword evidence="2" id="KW-1185">Reference proteome</keyword>
<dbReference type="EMBL" id="BGPR01007169">
    <property type="protein sequence ID" value="GBN24828.1"/>
    <property type="molecule type" value="Genomic_DNA"/>
</dbReference>
<dbReference type="Proteomes" id="UP000499080">
    <property type="component" value="Unassembled WGS sequence"/>
</dbReference>
<reference evidence="1 2" key="1">
    <citation type="journal article" date="2019" name="Sci. Rep.">
        <title>Orb-weaving spider Araneus ventricosus genome elucidates the spidroin gene catalogue.</title>
        <authorList>
            <person name="Kono N."/>
            <person name="Nakamura H."/>
            <person name="Ohtoshi R."/>
            <person name="Moran D.A.P."/>
            <person name="Shinohara A."/>
            <person name="Yoshida Y."/>
            <person name="Fujiwara M."/>
            <person name="Mori M."/>
            <person name="Tomita M."/>
            <person name="Arakawa K."/>
        </authorList>
    </citation>
    <scope>NUCLEOTIDE SEQUENCE [LARGE SCALE GENOMIC DNA]</scope>
</reference>
<protein>
    <submittedName>
        <fullName evidence="1">Uncharacterized protein</fullName>
    </submittedName>
</protein>
<dbReference type="AlphaFoldDB" id="A0A4Y2MCI4"/>
<evidence type="ECO:0000313" key="1">
    <source>
        <dbReference type="EMBL" id="GBN24828.1"/>
    </source>
</evidence>
<accession>A0A4Y2MCI4</accession>
<evidence type="ECO:0000313" key="2">
    <source>
        <dbReference type="Proteomes" id="UP000499080"/>
    </source>
</evidence>
<sequence>MSSFPYIFRLIILHNRVTLVLPYHFGTLNDSRYNNSSTEAEVLVAITSHGPTFPVGGTCYLWREVTLPPPLFLPLGGARSRLLIRRLLIHELVVPQPLELALVK</sequence>
<name>A0A4Y2MCI4_ARAVE</name>
<organism evidence="1 2">
    <name type="scientific">Araneus ventricosus</name>
    <name type="common">Orbweaver spider</name>
    <name type="synonym">Epeira ventricosa</name>
    <dbReference type="NCBI Taxonomy" id="182803"/>
    <lineage>
        <taxon>Eukaryota</taxon>
        <taxon>Metazoa</taxon>
        <taxon>Ecdysozoa</taxon>
        <taxon>Arthropoda</taxon>
        <taxon>Chelicerata</taxon>
        <taxon>Arachnida</taxon>
        <taxon>Araneae</taxon>
        <taxon>Araneomorphae</taxon>
        <taxon>Entelegynae</taxon>
        <taxon>Araneoidea</taxon>
        <taxon>Araneidae</taxon>
        <taxon>Araneus</taxon>
    </lineage>
</organism>
<proteinExistence type="predicted"/>
<comment type="caution">
    <text evidence="1">The sequence shown here is derived from an EMBL/GenBank/DDBJ whole genome shotgun (WGS) entry which is preliminary data.</text>
</comment>